<feature type="transmembrane region" description="Helical" evidence="9">
    <location>
        <begin position="35"/>
        <end position="51"/>
    </location>
</feature>
<protein>
    <submittedName>
        <fullName evidence="11">Branched-chain amino acid ABC transporter permease/ATP-binding protein</fullName>
    </submittedName>
</protein>
<dbReference type="InterPro" id="IPR051120">
    <property type="entry name" value="ABC_AA/LPS_Transport"/>
</dbReference>
<comment type="subcellular location">
    <subcellularLocation>
        <location evidence="1">Cell membrane</location>
        <topology evidence="1">Multi-pass membrane protein</topology>
    </subcellularLocation>
</comment>
<evidence type="ECO:0000256" key="5">
    <source>
        <dbReference type="ARBA" id="ARBA00022741"/>
    </source>
</evidence>
<dbReference type="Gene3D" id="3.40.50.300">
    <property type="entry name" value="P-loop containing nucleotide triphosphate hydrolases"/>
    <property type="match status" value="1"/>
</dbReference>
<accession>A0ABP7KPW8</accession>
<dbReference type="RefSeq" id="WP_345067806.1">
    <property type="nucleotide sequence ID" value="NZ_BAABCN010000008.1"/>
</dbReference>
<evidence type="ECO:0000256" key="2">
    <source>
        <dbReference type="ARBA" id="ARBA00022448"/>
    </source>
</evidence>
<dbReference type="InterPro" id="IPR027417">
    <property type="entry name" value="P-loop_NTPase"/>
</dbReference>
<feature type="transmembrane region" description="Helical" evidence="9">
    <location>
        <begin position="63"/>
        <end position="83"/>
    </location>
</feature>
<dbReference type="SUPFAM" id="SSF52540">
    <property type="entry name" value="P-loop containing nucleoside triphosphate hydrolases"/>
    <property type="match status" value="1"/>
</dbReference>
<evidence type="ECO:0000256" key="8">
    <source>
        <dbReference type="ARBA" id="ARBA00023136"/>
    </source>
</evidence>
<gene>
    <name evidence="11" type="ORF">GCM10022381_28030</name>
</gene>
<dbReference type="InterPro" id="IPR001851">
    <property type="entry name" value="ABC_transp_permease"/>
</dbReference>
<dbReference type="SMART" id="SM00382">
    <property type="entry name" value="AAA"/>
    <property type="match status" value="1"/>
</dbReference>
<feature type="transmembrane region" description="Helical" evidence="9">
    <location>
        <begin position="354"/>
        <end position="372"/>
    </location>
</feature>
<dbReference type="CDD" id="cd06581">
    <property type="entry name" value="TM_PBP1_LivM_like"/>
    <property type="match status" value="1"/>
</dbReference>
<dbReference type="InterPro" id="IPR032823">
    <property type="entry name" value="BCA_ABC_TP_C"/>
</dbReference>
<feature type="transmembrane region" description="Helical" evidence="9">
    <location>
        <begin position="135"/>
        <end position="158"/>
    </location>
</feature>
<evidence type="ECO:0000313" key="12">
    <source>
        <dbReference type="Proteomes" id="UP001501803"/>
    </source>
</evidence>
<feature type="transmembrane region" description="Helical" evidence="9">
    <location>
        <begin position="95"/>
        <end position="115"/>
    </location>
</feature>
<dbReference type="PROSITE" id="PS00211">
    <property type="entry name" value="ABC_TRANSPORTER_1"/>
    <property type="match status" value="1"/>
</dbReference>
<dbReference type="Pfam" id="PF02653">
    <property type="entry name" value="BPD_transp_2"/>
    <property type="match status" value="2"/>
</dbReference>
<organism evidence="11 12">
    <name type="scientific">Leifsonia kafniensis</name>
    <dbReference type="NCBI Taxonomy" id="475957"/>
    <lineage>
        <taxon>Bacteria</taxon>
        <taxon>Bacillati</taxon>
        <taxon>Actinomycetota</taxon>
        <taxon>Actinomycetes</taxon>
        <taxon>Micrococcales</taxon>
        <taxon>Microbacteriaceae</taxon>
        <taxon>Leifsonia</taxon>
    </lineage>
</organism>
<feature type="transmembrane region" description="Helical" evidence="9">
    <location>
        <begin position="506"/>
        <end position="532"/>
    </location>
</feature>
<dbReference type="InterPro" id="IPR003593">
    <property type="entry name" value="AAA+_ATPase"/>
</dbReference>
<dbReference type="InterPro" id="IPR003439">
    <property type="entry name" value="ABC_transporter-like_ATP-bd"/>
</dbReference>
<evidence type="ECO:0000259" key="10">
    <source>
        <dbReference type="PROSITE" id="PS50893"/>
    </source>
</evidence>
<evidence type="ECO:0000256" key="7">
    <source>
        <dbReference type="ARBA" id="ARBA00022989"/>
    </source>
</evidence>
<evidence type="ECO:0000256" key="4">
    <source>
        <dbReference type="ARBA" id="ARBA00022692"/>
    </source>
</evidence>
<dbReference type="CDD" id="cd06582">
    <property type="entry name" value="TM_PBP1_LivH_like"/>
    <property type="match status" value="1"/>
</dbReference>
<dbReference type="InterPro" id="IPR043428">
    <property type="entry name" value="LivM-like"/>
</dbReference>
<dbReference type="PROSITE" id="PS50893">
    <property type="entry name" value="ABC_TRANSPORTER_2"/>
    <property type="match status" value="1"/>
</dbReference>
<keyword evidence="3" id="KW-1003">Cell membrane</keyword>
<feature type="transmembrane region" description="Helical" evidence="9">
    <location>
        <begin position="6"/>
        <end position="30"/>
    </location>
</feature>
<dbReference type="EMBL" id="BAABCN010000008">
    <property type="protein sequence ID" value="GAA3884242.1"/>
    <property type="molecule type" value="Genomic_DNA"/>
</dbReference>
<keyword evidence="5" id="KW-0547">Nucleotide-binding</keyword>
<name>A0ABP7KPW8_9MICO</name>
<comment type="caution">
    <text evidence="11">The sequence shown here is derived from an EMBL/GenBank/DDBJ whole genome shotgun (WGS) entry which is preliminary data.</text>
</comment>
<evidence type="ECO:0000256" key="3">
    <source>
        <dbReference type="ARBA" id="ARBA00022475"/>
    </source>
</evidence>
<keyword evidence="8 9" id="KW-0472">Membrane</keyword>
<evidence type="ECO:0000256" key="6">
    <source>
        <dbReference type="ARBA" id="ARBA00022840"/>
    </source>
</evidence>
<evidence type="ECO:0000313" key="11">
    <source>
        <dbReference type="EMBL" id="GAA3884242.1"/>
    </source>
</evidence>
<feature type="transmembrane region" description="Helical" evidence="9">
    <location>
        <begin position="378"/>
        <end position="398"/>
    </location>
</feature>
<feature type="transmembrane region" description="Helical" evidence="9">
    <location>
        <begin position="327"/>
        <end position="347"/>
    </location>
</feature>
<dbReference type="CDD" id="cd03219">
    <property type="entry name" value="ABC_Mj1267_LivG_branched"/>
    <property type="match status" value="1"/>
</dbReference>
<feature type="domain" description="ABC transporter" evidence="10">
    <location>
        <begin position="650"/>
        <end position="893"/>
    </location>
</feature>
<sequence length="909" mass="94440">MMLDILRFAIIGAAAGSILALLGLGVNVVFRASRVVNFSHAAIALTAAYAYHDFLGFAPQPVALVLAVVVGMAIGAVTDLVIMRPLRHASALTKAIATIGILLTLQSILNIRYGYNPIIVPPWLPTDVVRLGDIAVGADRIIVLAVSLVLTTALYLVYRRSSFGIASTALSVNERSLAALGKWAPRRVSLINWVLAGGLAALAGVMLAPITSLSPALALTLVVPILSAALLGNLSSFWLTFLGGILIGIAQAEISRLDLPQGSQEAIPFLVIVVLLAVRGSSLPQRGESADTLPSVGSGRIPVVPVIVIGAITLVLIQWVLPEVWVQAITVTLVAAVVLLSLVVVTGYAGQLSLASYAMAGVAALVSAQLVAGLGWSFIPAAAVGILATVPVGILVGLSAVRTRGTSLAIVTLGMAVAFQALVLDNPALSGGTTGLNIGNPTIFGLDISAIFFPRRYAIFTLVVFIGVGLLVLNLRRSAVGRRFIAVRGNERAAASVGVNVARTKLFAFVVSAMIAGVGGVLIAFTNLVVALGNPGGRFDSSYSINAIAESTVGGVGFVGGAIAGTAMEPGAVMNQVLSFITSGSWFNLIGGLLLLVTVVTAPSGVAANMARDFAKLYARLRRNRPQSETPVEVTPIADVPVQRVDPATLSVRGLTVAFGGNTVLHGVNLEVEAGKVLGIIGPNGAGKTTLVDAITGYNQPSAGTVTFDGRPVLGTPPTTRARMGIARSFQALELFEDLTVFDNLVIASDRTRWFHTLIAGIRPGKPSLSEAAQAAVASFGLEGRLHDRPSDLSYGERRLLAIARALAGRPRVLLLDEPAAGLGSDERRELRTLVRSIADQWGIAVLIIEHDVELVLGVSDRVVALDFGRVIAEGTPAEVRADANVIAAYLGTDDSVTDVLDVKEGQTA</sequence>
<dbReference type="Pfam" id="PF12399">
    <property type="entry name" value="BCA_ABC_TP_C"/>
    <property type="match status" value="1"/>
</dbReference>
<dbReference type="Pfam" id="PF00005">
    <property type="entry name" value="ABC_tran"/>
    <property type="match status" value="1"/>
</dbReference>
<keyword evidence="7 9" id="KW-1133">Transmembrane helix</keyword>
<dbReference type="Proteomes" id="UP001501803">
    <property type="component" value="Unassembled WGS sequence"/>
</dbReference>
<feature type="transmembrane region" description="Helical" evidence="9">
    <location>
        <begin position="586"/>
        <end position="611"/>
    </location>
</feature>
<keyword evidence="4 9" id="KW-0812">Transmembrane</keyword>
<evidence type="ECO:0000256" key="9">
    <source>
        <dbReference type="SAM" id="Phobius"/>
    </source>
</evidence>
<feature type="transmembrane region" description="Helical" evidence="9">
    <location>
        <begin position="190"/>
        <end position="210"/>
    </location>
</feature>
<keyword evidence="12" id="KW-1185">Reference proteome</keyword>
<feature type="transmembrane region" description="Helical" evidence="9">
    <location>
        <begin position="405"/>
        <end position="424"/>
    </location>
</feature>
<evidence type="ECO:0000256" key="1">
    <source>
        <dbReference type="ARBA" id="ARBA00004651"/>
    </source>
</evidence>
<keyword evidence="6" id="KW-0067">ATP-binding</keyword>
<feature type="transmembrane region" description="Helical" evidence="9">
    <location>
        <begin position="457"/>
        <end position="475"/>
    </location>
</feature>
<proteinExistence type="predicted"/>
<feature type="transmembrane region" description="Helical" evidence="9">
    <location>
        <begin position="303"/>
        <end position="321"/>
    </location>
</feature>
<dbReference type="InterPro" id="IPR017871">
    <property type="entry name" value="ABC_transporter-like_CS"/>
</dbReference>
<reference evidence="12" key="1">
    <citation type="journal article" date="2019" name="Int. J. Syst. Evol. Microbiol.">
        <title>The Global Catalogue of Microorganisms (GCM) 10K type strain sequencing project: providing services to taxonomists for standard genome sequencing and annotation.</title>
        <authorList>
            <consortium name="The Broad Institute Genomics Platform"/>
            <consortium name="The Broad Institute Genome Sequencing Center for Infectious Disease"/>
            <person name="Wu L."/>
            <person name="Ma J."/>
        </authorList>
    </citation>
    <scope>NUCLEOTIDE SEQUENCE [LARGE SCALE GENOMIC DNA]</scope>
    <source>
        <strain evidence="12">JCM 17021</strain>
    </source>
</reference>
<keyword evidence="2" id="KW-0813">Transport</keyword>
<dbReference type="PANTHER" id="PTHR45772">
    <property type="entry name" value="CONSERVED COMPONENT OF ABC TRANSPORTER FOR NATURAL AMINO ACIDS-RELATED"/>
    <property type="match status" value="1"/>
</dbReference>